<dbReference type="InterPro" id="IPR004111">
    <property type="entry name" value="Repressor_TetR_C"/>
</dbReference>
<evidence type="ECO:0000313" key="5">
    <source>
        <dbReference type="EMBL" id="NEA90378.1"/>
    </source>
</evidence>
<organism evidence="5">
    <name type="scientific">Streptomyces sp. SID14436</name>
    <dbReference type="NCBI Taxonomy" id="2706070"/>
    <lineage>
        <taxon>Bacteria</taxon>
        <taxon>Bacillati</taxon>
        <taxon>Actinomycetota</taxon>
        <taxon>Actinomycetes</taxon>
        <taxon>Kitasatosporales</taxon>
        <taxon>Streptomycetaceae</taxon>
        <taxon>Streptomyces</taxon>
    </lineage>
</organism>
<keyword evidence="2" id="KW-0804">Transcription</keyword>
<dbReference type="Gene3D" id="1.10.357.10">
    <property type="entry name" value="Tetracycline Repressor, domain 2"/>
    <property type="match status" value="1"/>
</dbReference>
<dbReference type="GO" id="GO:0045892">
    <property type="term" value="P:negative regulation of DNA-templated transcription"/>
    <property type="evidence" value="ECO:0007669"/>
    <property type="project" value="InterPro"/>
</dbReference>
<comment type="caution">
    <text evidence="5">The sequence shown here is derived from an EMBL/GenBank/DDBJ whole genome shotgun (WGS) entry which is preliminary data.</text>
</comment>
<proteinExistence type="predicted"/>
<sequence>MPGGPGEHVRDGTTGLPGDDLRGYGALLRRLIDARSHPHLHDVVEAGVFEDDDNPDYDFEFGLERLLDGVESLIRGRQDPPAAPQAPSA</sequence>
<keyword evidence="1" id="KW-0805">Transcription regulation</keyword>
<reference evidence="5" key="1">
    <citation type="submission" date="2020-01" db="EMBL/GenBank/DDBJ databases">
        <title>Insect and environment-associated Actinomycetes.</title>
        <authorList>
            <person name="Currrie C."/>
            <person name="Chevrette M."/>
            <person name="Carlson C."/>
            <person name="Stubbendieck R."/>
            <person name="Wendt-Pienkowski E."/>
        </authorList>
    </citation>
    <scope>NUCLEOTIDE SEQUENCE</scope>
    <source>
        <strain evidence="5">SID14436</strain>
    </source>
</reference>
<gene>
    <name evidence="5" type="ORF">G3I53_31140</name>
</gene>
<dbReference type="AlphaFoldDB" id="A0A6G3R3R2"/>
<protein>
    <recommendedName>
        <fullName evidence="4">Tetracycline repressor TetR C-terminal domain-containing protein</fullName>
    </recommendedName>
</protein>
<dbReference type="Pfam" id="PF02909">
    <property type="entry name" value="TetR_C_1"/>
    <property type="match status" value="1"/>
</dbReference>
<dbReference type="RefSeq" id="WP_164339132.1">
    <property type="nucleotide sequence ID" value="NZ_JAAGMD010000850.1"/>
</dbReference>
<accession>A0A6G3R3R2</accession>
<name>A0A6G3R3R2_9ACTN</name>
<evidence type="ECO:0000259" key="4">
    <source>
        <dbReference type="Pfam" id="PF02909"/>
    </source>
</evidence>
<dbReference type="InterPro" id="IPR036271">
    <property type="entry name" value="Tet_transcr_reg_TetR-rel_C_sf"/>
</dbReference>
<evidence type="ECO:0000256" key="3">
    <source>
        <dbReference type="SAM" id="MobiDB-lite"/>
    </source>
</evidence>
<evidence type="ECO:0000256" key="1">
    <source>
        <dbReference type="ARBA" id="ARBA00023015"/>
    </source>
</evidence>
<dbReference type="EMBL" id="JAAGMD010000850">
    <property type="protein sequence ID" value="NEA90378.1"/>
    <property type="molecule type" value="Genomic_DNA"/>
</dbReference>
<evidence type="ECO:0000256" key="2">
    <source>
        <dbReference type="ARBA" id="ARBA00023163"/>
    </source>
</evidence>
<feature type="region of interest" description="Disordered" evidence="3">
    <location>
        <begin position="1"/>
        <end position="20"/>
    </location>
</feature>
<feature type="domain" description="Tetracycline repressor TetR C-terminal" evidence="4">
    <location>
        <begin position="27"/>
        <end position="72"/>
    </location>
</feature>
<dbReference type="SUPFAM" id="SSF48498">
    <property type="entry name" value="Tetracyclin repressor-like, C-terminal domain"/>
    <property type="match status" value="1"/>
</dbReference>